<reference evidence="2" key="1">
    <citation type="submission" date="2020-04" db="EMBL/GenBank/DDBJ databases">
        <authorList>
            <person name="Alioto T."/>
            <person name="Alioto T."/>
            <person name="Gomez Garrido J."/>
        </authorList>
    </citation>
    <scope>NUCLEOTIDE SEQUENCE</scope>
    <source>
        <strain evidence="2">A484AB</strain>
    </source>
</reference>
<protein>
    <submittedName>
        <fullName evidence="2">Uncharacterized protein</fullName>
    </submittedName>
</protein>
<dbReference type="Proteomes" id="UP001152795">
    <property type="component" value="Unassembled WGS sequence"/>
</dbReference>
<proteinExistence type="predicted"/>
<comment type="caution">
    <text evidence="2">The sequence shown here is derived from an EMBL/GenBank/DDBJ whole genome shotgun (WGS) entry which is preliminary data.</text>
</comment>
<evidence type="ECO:0000313" key="2">
    <source>
        <dbReference type="EMBL" id="CAB3984493.1"/>
    </source>
</evidence>
<dbReference type="OrthoDB" id="5990523at2759"/>
<feature type="compositionally biased region" description="Polar residues" evidence="1">
    <location>
        <begin position="29"/>
        <end position="44"/>
    </location>
</feature>
<gene>
    <name evidence="2" type="ORF">PACLA_8A015953</name>
</gene>
<accession>A0A7D9DFU2</accession>
<name>A0A7D9DFU2_PARCT</name>
<dbReference type="EMBL" id="CACRXK020000746">
    <property type="protein sequence ID" value="CAB3984493.1"/>
    <property type="molecule type" value="Genomic_DNA"/>
</dbReference>
<keyword evidence="3" id="KW-1185">Reference proteome</keyword>
<organism evidence="2 3">
    <name type="scientific">Paramuricea clavata</name>
    <name type="common">Red gorgonian</name>
    <name type="synonym">Violescent sea-whip</name>
    <dbReference type="NCBI Taxonomy" id="317549"/>
    <lineage>
        <taxon>Eukaryota</taxon>
        <taxon>Metazoa</taxon>
        <taxon>Cnidaria</taxon>
        <taxon>Anthozoa</taxon>
        <taxon>Octocorallia</taxon>
        <taxon>Malacalcyonacea</taxon>
        <taxon>Plexauridae</taxon>
        <taxon>Paramuricea</taxon>
    </lineage>
</organism>
<feature type="region of interest" description="Disordered" evidence="1">
    <location>
        <begin position="25"/>
        <end position="87"/>
    </location>
</feature>
<evidence type="ECO:0000256" key="1">
    <source>
        <dbReference type="SAM" id="MobiDB-lite"/>
    </source>
</evidence>
<sequence>MYCCSCGKELQSAFVFCPSCGTRKGETSGIISPSNTETDSANADSSKRKRQSASTNPPSFSAYMKQKETERQSHFKPNKKKGRVGETQAKAKDEVIINVGLMEYEYGEAKIQRGKSFPVKLSRDMGYDEMENWRNRLLPGSSVEFTLRKYKEGLGKSYSRIVLYLCPATEKRIESTMPITNWLSEEEAEIERVLWDSDSNVDDFADDFIDSSTEASATPVPVPSPHQPEVIQLFEVADFLPIGLDENSAMQQAIDESIQQLGNTEEEEVKNKDPNDLEDESVVILIKDHANKMVKGDPRNVVVSRLSIWETAKPYFLRQRFLQRTGLLRLFL</sequence>
<evidence type="ECO:0000313" key="3">
    <source>
        <dbReference type="Proteomes" id="UP001152795"/>
    </source>
</evidence>
<dbReference type="AlphaFoldDB" id="A0A7D9DFU2"/>